<reference evidence="1" key="2">
    <citation type="journal article" date="2015" name="Fish Shellfish Immunol.">
        <title>Early steps in the European eel (Anguilla anguilla)-Vibrio vulnificus interaction in the gills: Role of the RtxA13 toxin.</title>
        <authorList>
            <person name="Callol A."/>
            <person name="Pajuelo D."/>
            <person name="Ebbesson L."/>
            <person name="Teles M."/>
            <person name="MacKenzie S."/>
            <person name="Amaro C."/>
        </authorList>
    </citation>
    <scope>NUCLEOTIDE SEQUENCE</scope>
</reference>
<dbReference type="AlphaFoldDB" id="A0A0E9V358"/>
<sequence>MKVISCSYALLNKPIGLVLGTG</sequence>
<name>A0A0E9V358_ANGAN</name>
<reference evidence="1" key="1">
    <citation type="submission" date="2014-11" db="EMBL/GenBank/DDBJ databases">
        <authorList>
            <person name="Amaro Gonzalez C."/>
        </authorList>
    </citation>
    <scope>NUCLEOTIDE SEQUENCE</scope>
</reference>
<evidence type="ECO:0000313" key="1">
    <source>
        <dbReference type="EMBL" id="JAH72569.1"/>
    </source>
</evidence>
<organism evidence="1">
    <name type="scientific">Anguilla anguilla</name>
    <name type="common">European freshwater eel</name>
    <name type="synonym">Muraena anguilla</name>
    <dbReference type="NCBI Taxonomy" id="7936"/>
    <lineage>
        <taxon>Eukaryota</taxon>
        <taxon>Metazoa</taxon>
        <taxon>Chordata</taxon>
        <taxon>Craniata</taxon>
        <taxon>Vertebrata</taxon>
        <taxon>Euteleostomi</taxon>
        <taxon>Actinopterygii</taxon>
        <taxon>Neopterygii</taxon>
        <taxon>Teleostei</taxon>
        <taxon>Anguilliformes</taxon>
        <taxon>Anguillidae</taxon>
        <taxon>Anguilla</taxon>
    </lineage>
</organism>
<proteinExistence type="predicted"/>
<protein>
    <submittedName>
        <fullName evidence="1">Uncharacterized protein</fullName>
    </submittedName>
</protein>
<accession>A0A0E9V358</accession>
<dbReference type="EMBL" id="GBXM01036008">
    <property type="protein sequence ID" value="JAH72569.1"/>
    <property type="molecule type" value="Transcribed_RNA"/>
</dbReference>